<evidence type="ECO:0000313" key="3">
    <source>
        <dbReference type="Proteomes" id="UP000541444"/>
    </source>
</evidence>
<evidence type="ECO:0000313" key="2">
    <source>
        <dbReference type="EMBL" id="KAF6170632.1"/>
    </source>
</evidence>
<proteinExistence type="predicted"/>
<dbReference type="EMBL" id="JACGCM010000563">
    <property type="protein sequence ID" value="KAF6170632.1"/>
    <property type="molecule type" value="Genomic_DNA"/>
</dbReference>
<comment type="caution">
    <text evidence="2">The sequence shown here is derived from an EMBL/GenBank/DDBJ whole genome shotgun (WGS) entry which is preliminary data.</text>
</comment>
<organism evidence="2 3">
    <name type="scientific">Kingdonia uniflora</name>
    <dbReference type="NCBI Taxonomy" id="39325"/>
    <lineage>
        <taxon>Eukaryota</taxon>
        <taxon>Viridiplantae</taxon>
        <taxon>Streptophyta</taxon>
        <taxon>Embryophyta</taxon>
        <taxon>Tracheophyta</taxon>
        <taxon>Spermatophyta</taxon>
        <taxon>Magnoliopsida</taxon>
        <taxon>Ranunculales</taxon>
        <taxon>Circaeasteraceae</taxon>
        <taxon>Kingdonia</taxon>
    </lineage>
</organism>
<accession>A0A7J7NUH7</accession>
<reference evidence="2 3" key="1">
    <citation type="journal article" date="2020" name="IScience">
        <title>Genome Sequencing of the Endangered Kingdonia uniflora (Circaeasteraceae, Ranunculales) Reveals Potential Mechanisms of Evolutionary Specialization.</title>
        <authorList>
            <person name="Sun Y."/>
            <person name="Deng T."/>
            <person name="Zhang A."/>
            <person name="Moore M.J."/>
            <person name="Landis J.B."/>
            <person name="Lin N."/>
            <person name="Zhang H."/>
            <person name="Zhang X."/>
            <person name="Huang J."/>
            <person name="Zhang X."/>
            <person name="Sun H."/>
            <person name="Wang H."/>
        </authorList>
    </citation>
    <scope>NUCLEOTIDE SEQUENCE [LARGE SCALE GENOMIC DNA]</scope>
    <source>
        <strain evidence="2">TB1705</strain>
        <tissue evidence="2">Leaf</tissue>
    </source>
</reference>
<feature type="compositionally biased region" description="Basic and acidic residues" evidence="1">
    <location>
        <begin position="8"/>
        <end position="17"/>
    </location>
</feature>
<sequence>MGKRRRQSREPGKENSNKKNKRLKRRKKGKGELQKKSNANKKNKKAEEADTMVVAEVAKINIVFFNQEEVIGEAYQASTDQTTLISVEEQTIEVVKTEDEASLASADQTTVVFVEKQTIEVVKIEVVISHQEEDVDEASQVIDVYSKALIQYFDAQHRAHPDKEKIVLADVFA</sequence>
<evidence type="ECO:0000256" key="1">
    <source>
        <dbReference type="SAM" id="MobiDB-lite"/>
    </source>
</evidence>
<dbReference type="Proteomes" id="UP000541444">
    <property type="component" value="Unassembled WGS sequence"/>
</dbReference>
<dbReference type="AlphaFoldDB" id="A0A7J7NUH7"/>
<protein>
    <submittedName>
        <fullName evidence="2">Uncharacterized protein</fullName>
    </submittedName>
</protein>
<feature type="compositionally biased region" description="Basic residues" evidence="1">
    <location>
        <begin position="18"/>
        <end position="29"/>
    </location>
</feature>
<name>A0A7J7NUH7_9MAGN</name>
<gene>
    <name evidence="2" type="ORF">GIB67_020194</name>
</gene>
<feature type="region of interest" description="Disordered" evidence="1">
    <location>
        <begin position="1"/>
        <end position="48"/>
    </location>
</feature>
<keyword evidence="3" id="KW-1185">Reference proteome</keyword>